<name>A0A7S9SW47_9CAUD</name>
<protein>
    <submittedName>
        <fullName evidence="1">Uncharacterized protein</fullName>
    </submittedName>
</protein>
<dbReference type="GeneID" id="77951593"/>
<dbReference type="KEGG" id="vg:77951593"/>
<dbReference type="Proteomes" id="UP000594422">
    <property type="component" value="Segment"/>
</dbReference>
<dbReference type="RefSeq" id="YP_010675270.1">
    <property type="nucleotide sequence ID" value="NC_071001.1"/>
</dbReference>
<sequence length="150" mass="17349">MTADGIIEKVTDDLKMLLGVNKIETNYIPYGGLYIKAGAREDVNWESDYFRFNLCIEGLSEGFHKNSDKLRIVYKESAVRQISDTYGYLYKDHWVGTKKQNTTIGKVCSAILFRATNILEQCELRSEFLFMGHLKEETKIPLMNQPPKLW</sequence>
<evidence type="ECO:0000313" key="1">
    <source>
        <dbReference type="EMBL" id="QPI18483.1"/>
    </source>
</evidence>
<organism evidence="1 2">
    <name type="scientific">Providencia phage PSTCR7</name>
    <dbReference type="NCBI Taxonomy" id="2783549"/>
    <lineage>
        <taxon>Viruses</taxon>
        <taxon>Duplodnaviria</taxon>
        <taxon>Heunggongvirae</taxon>
        <taxon>Uroviricota</taxon>
        <taxon>Caudoviricetes</taxon>
        <taxon>Craquatrovirus</taxon>
        <taxon>Craquatrovirus PSTCR7</taxon>
    </lineage>
</organism>
<accession>A0A7S9SW47</accession>
<proteinExistence type="predicted"/>
<evidence type="ECO:0000313" key="2">
    <source>
        <dbReference type="Proteomes" id="UP000594422"/>
    </source>
</evidence>
<reference evidence="1 2" key="1">
    <citation type="submission" date="2020-10" db="EMBL/GenBank/DDBJ databases">
        <title>Novel bacteriophages targeting Providencia spp. as potential agents for phage therapy.</title>
        <authorList>
            <person name="Rakov C."/>
            <person name="Alkalay-Oren S."/>
            <person name="Coppenhagen-Glazer S."/>
            <person name="Hazan R."/>
        </authorList>
    </citation>
    <scope>NUCLEOTIDE SEQUENCE [LARGE SCALE GENOMIC DNA]</scope>
</reference>
<keyword evidence="2" id="KW-1185">Reference proteome</keyword>
<dbReference type="EMBL" id="MW057861">
    <property type="protein sequence ID" value="QPI18483.1"/>
    <property type="molecule type" value="Genomic_DNA"/>
</dbReference>